<dbReference type="InParanoid" id="A0A409WYN0"/>
<dbReference type="STRING" id="181874.A0A409WYN0"/>
<evidence type="ECO:0000313" key="2">
    <source>
        <dbReference type="EMBL" id="PPQ83571.1"/>
    </source>
</evidence>
<dbReference type="EMBL" id="NHTK01005016">
    <property type="protein sequence ID" value="PPQ83571.1"/>
    <property type="molecule type" value="Genomic_DNA"/>
</dbReference>
<sequence length="543" mass="60734">MASQTPESQALLANRNSSVALTAYDGKVGVAMGKYVYTTPNESFIPCPVLGSRTIAVRNDYRYGPDDHTLWPQPYSETFPHLGAIPRRPQDPQNPLSAMWYDPIDTDFVPVHKGGIAKGLGKLSSTLLNNRFAPLVSAVQIRFQAYIAQIPDEKPEKKFVSSIERALHYSYSRLISLPTTWHHIRFTVAEVQRYYLELVGFLDYMEIFKPRMDGLQPPSGSVAQTIGVFTNKTRIVEEFMAAGLPVWYMRPVDSNFGSNVLSVVEPLQYFGVLVTKVHSAFPVLFDAKKYISTGDVVGLIHTFSRKWISAPDPFEDIGDAVAQSDAPKVASQPSSSRSTGPPPRKKFKTTDSMLSRGSSSSSAKPVTQANTSRDKFELLQGPMVPFTIPAWVDALRSVDQSLPPAISQPKRGGYYAFPDPGLFIAPESDKRRQQLIEQYCRIEDAWMHRSSTKSGSSLTNQQWRDLLTVDLTQPVPSLTPAPNETKAAARRREALRLLFTPLDEVNRISHAPNRTSRYYSTNEWFDSGMLPPVENIRLLLFKL</sequence>
<name>A0A409WYN0_9AGAR</name>
<keyword evidence="3" id="KW-1185">Reference proteome</keyword>
<accession>A0A409WYN0</accession>
<organism evidence="2 3">
    <name type="scientific">Panaeolus cyanescens</name>
    <dbReference type="NCBI Taxonomy" id="181874"/>
    <lineage>
        <taxon>Eukaryota</taxon>
        <taxon>Fungi</taxon>
        <taxon>Dikarya</taxon>
        <taxon>Basidiomycota</taxon>
        <taxon>Agaricomycotina</taxon>
        <taxon>Agaricomycetes</taxon>
        <taxon>Agaricomycetidae</taxon>
        <taxon>Agaricales</taxon>
        <taxon>Agaricineae</taxon>
        <taxon>Galeropsidaceae</taxon>
        <taxon>Panaeolus</taxon>
    </lineage>
</organism>
<dbReference type="AlphaFoldDB" id="A0A409WYN0"/>
<feature type="region of interest" description="Disordered" evidence="1">
    <location>
        <begin position="323"/>
        <end position="369"/>
    </location>
</feature>
<dbReference type="Proteomes" id="UP000284842">
    <property type="component" value="Unassembled WGS sequence"/>
</dbReference>
<proteinExistence type="predicted"/>
<reference evidence="2 3" key="1">
    <citation type="journal article" date="2018" name="Evol. Lett.">
        <title>Horizontal gene cluster transfer increased hallucinogenic mushroom diversity.</title>
        <authorList>
            <person name="Reynolds H.T."/>
            <person name="Vijayakumar V."/>
            <person name="Gluck-Thaler E."/>
            <person name="Korotkin H.B."/>
            <person name="Matheny P.B."/>
            <person name="Slot J.C."/>
        </authorList>
    </citation>
    <scope>NUCLEOTIDE SEQUENCE [LARGE SCALE GENOMIC DNA]</scope>
    <source>
        <strain evidence="2 3">2629</strain>
    </source>
</reference>
<gene>
    <name evidence="2" type="ORF">CVT24_004788</name>
</gene>
<evidence type="ECO:0000313" key="3">
    <source>
        <dbReference type="Proteomes" id="UP000284842"/>
    </source>
</evidence>
<comment type="caution">
    <text evidence="2">The sequence shown here is derived from an EMBL/GenBank/DDBJ whole genome shotgun (WGS) entry which is preliminary data.</text>
</comment>
<dbReference type="OrthoDB" id="2634326at2759"/>
<evidence type="ECO:0000256" key="1">
    <source>
        <dbReference type="SAM" id="MobiDB-lite"/>
    </source>
</evidence>
<protein>
    <submittedName>
        <fullName evidence="2">Uncharacterized protein</fullName>
    </submittedName>
</protein>
<feature type="compositionally biased region" description="Low complexity" evidence="1">
    <location>
        <begin position="352"/>
        <end position="362"/>
    </location>
</feature>